<dbReference type="RefSeq" id="WP_081556858.1">
    <property type="nucleotide sequence ID" value="NZ_MUKV01000043.1"/>
</dbReference>
<dbReference type="EMBL" id="MUKV01000043">
    <property type="protein sequence ID" value="OQS32830.1"/>
    <property type="molecule type" value="Genomic_DNA"/>
</dbReference>
<comment type="caution">
    <text evidence="1">The sequence shown here is derived from an EMBL/GenBank/DDBJ whole genome shotgun (WGS) entry which is preliminary data.</text>
</comment>
<sequence length="222" mass="24217">MSLESGIAELTRASTELTATVRGKTGEIDAKVAAKINELDAWRNSAKVDMALPFSATIMVGGDANTYYPVPIRPCPVRRLGRLVIYRDNNDACPPSLGSGHVAGLVLDLRMRGDGWSDFYHTRVDYYGFAYHQSVAKVRVDHIGRFVWLRGGGMSYQFFADFDLEPGVVIQGTENLKPIYSADTPVYPLVESAPYRGGGVKVSPLTTPEPIWGSAITTSTVI</sequence>
<evidence type="ECO:0008006" key="3">
    <source>
        <dbReference type="Google" id="ProtNLM"/>
    </source>
</evidence>
<organism evidence="1 2">
    <name type="scientific">Chromobacterium haemolyticum</name>
    <dbReference type="NCBI Taxonomy" id="394935"/>
    <lineage>
        <taxon>Bacteria</taxon>
        <taxon>Pseudomonadati</taxon>
        <taxon>Pseudomonadota</taxon>
        <taxon>Betaproteobacteria</taxon>
        <taxon>Neisseriales</taxon>
        <taxon>Chromobacteriaceae</taxon>
        <taxon>Chromobacterium</taxon>
    </lineage>
</organism>
<name>A0A1W0CDG7_9NEIS</name>
<dbReference type="AlphaFoldDB" id="A0A1W0CDG7"/>
<evidence type="ECO:0000313" key="2">
    <source>
        <dbReference type="Proteomes" id="UP000192721"/>
    </source>
</evidence>
<evidence type="ECO:0000313" key="1">
    <source>
        <dbReference type="EMBL" id="OQS32830.1"/>
    </source>
</evidence>
<accession>A0A1W0CDG7</accession>
<dbReference type="Proteomes" id="UP000192721">
    <property type="component" value="Unassembled WGS sequence"/>
</dbReference>
<proteinExistence type="predicted"/>
<reference evidence="1 2" key="1">
    <citation type="submission" date="2017-02" db="EMBL/GenBank/DDBJ databases">
        <title>Chromobacterium haemolyticum H5244.</title>
        <authorList>
            <person name="Gulvik C.A."/>
        </authorList>
    </citation>
    <scope>NUCLEOTIDE SEQUENCE [LARGE SCALE GENOMIC DNA]</scope>
    <source>
        <strain evidence="1 2">H5244</strain>
    </source>
</reference>
<protein>
    <recommendedName>
        <fullName evidence="3">Phage tail protein</fullName>
    </recommendedName>
</protein>
<gene>
    <name evidence="1" type="ORF">B0T45_21245</name>
</gene>